<evidence type="ECO:0000313" key="6">
    <source>
        <dbReference type="EMBL" id="PIT86910.1"/>
    </source>
</evidence>
<keyword evidence="6" id="KW-0238">DNA-binding</keyword>
<dbReference type="Pfam" id="PF01709">
    <property type="entry name" value="Transcrip_reg"/>
    <property type="match status" value="1"/>
</dbReference>
<comment type="similarity">
    <text evidence="1">Belongs to the TACO1 family.</text>
</comment>
<dbReference type="Gene3D" id="3.30.70.980">
    <property type="match status" value="1"/>
</dbReference>
<evidence type="ECO:0000313" key="7">
    <source>
        <dbReference type="Proteomes" id="UP000229362"/>
    </source>
</evidence>
<feature type="non-terminal residue" evidence="6">
    <location>
        <position position="134"/>
    </location>
</feature>
<keyword evidence="3" id="KW-0804">Transcription</keyword>
<dbReference type="AlphaFoldDB" id="A0A2M6W2G8"/>
<gene>
    <name evidence="6" type="ORF">COU33_00560</name>
</gene>
<dbReference type="GO" id="GO:0005737">
    <property type="term" value="C:cytoplasm"/>
    <property type="evidence" value="ECO:0007669"/>
    <property type="project" value="UniProtKB-ARBA"/>
</dbReference>
<dbReference type="InterPro" id="IPR026564">
    <property type="entry name" value="Transcrip_reg_TACO1-like_dom3"/>
</dbReference>
<reference evidence="7" key="1">
    <citation type="submission" date="2017-09" db="EMBL/GenBank/DDBJ databases">
        <title>Depth-based differentiation of microbial function through sediment-hosted aquifers and enrichment of novel symbionts in the deep terrestrial subsurface.</title>
        <authorList>
            <person name="Probst A.J."/>
            <person name="Ladd B."/>
            <person name="Jarett J.K."/>
            <person name="Geller-Mcgrath D.E."/>
            <person name="Sieber C.M.K."/>
            <person name="Emerson J.B."/>
            <person name="Anantharaman K."/>
            <person name="Thomas B.C."/>
            <person name="Malmstrom R."/>
            <person name="Stieglmeier M."/>
            <person name="Klingl A."/>
            <person name="Woyke T."/>
            <person name="Ryan C.M."/>
            <person name="Banfield J.F."/>
        </authorList>
    </citation>
    <scope>NUCLEOTIDE SEQUENCE [LARGE SCALE GENOMIC DNA]</scope>
</reference>
<dbReference type="Pfam" id="PF20772">
    <property type="entry name" value="TACO1_YebC_N"/>
    <property type="match status" value="1"/>
</dbReference>
<sequence length="134" mass="14367">MSGHSKWSKIQHKKGRTDKARSNLFTKLLRSVTLAAQEGGMDPDMNFSLRLAVEKAKAGNVPKDNIDRAIKKGGGAAKDGVVFEEVVYEGFGPHGVALIIEALTDNKNRTVSEIKHLLAKSGGSLAGPGSVQWQ</sequence>
<feature type="domain" description="TACO1/YebC-like N-terminal" evidence="5">
    <location>
        <begin position="5"/>
        <end position="75"/>
    </location>
</feature>
<dbReference type="Proteomes" id="UP000229362">
    <property type="component" value="Unassembled WGS sequence"/>
</dbReference>
<evidence type="ECO:0000259" key="4">
    <source>
        <dbReference type="Pfam" id="PF01709"/>
    </source>
</evidence>
<evidence type="ECO:0000259" key="5">
    <source>
        <dbReference type="Pfam" id="PF20772"/>
    </source>
</evidence>
<dbReference type="PANTHER" id="PTHR12532">
    <property type="entry name" value="TRANSLATIONAL ACTIVATOR OF CYTOCHROME C OXIDASE 1"/>
    <property type="match status" value="1"/>
</dbReference>
<dbReference type="PANTHER" id="PTHR12532:SF0">
    <property type="entry name" value="TRANSLATIONAL ACTIVATOR OF CYTOCHROME C OXIDASE 1"/>
    <property type="match status" value="1"/>
</dbReference>
<dbReference type="FunFam" id="1.10.10.200:FF:000002">
    <property type="entry name" value="Probable transcriptional regulatory protein CLM62_37755"/>
    <property type="match status" value="1"/>
</dbReference>
<name>A0A2M6W2G8_9BACT</name>
<evidence type="ECO:0000256" key="2">
    <source>
        <dbReference type="ARBA" id="ARBA00023015"/>
    </source>
</evidence>
<dbReference type="InterPro" id="IPR017856">
    <property type="entry name" value="Integrase-like_N"/>
</dbReference>
<dbReference type="EMBL" id="PFBZ01000021">
    <property type="protein sequence ID" value="PIT86910.1"/>
    <property type="molecule type" value="Genomic_DNA"/>
</dbReference>
<dbReference type="InterPro" id="IPR048300">
    <property type="entry name" value="TACO1_YebC-like_2nd/3rd_dom"/>
</dbReference>
<accession>A0A2M6W2G8</accession>
<dbReference type="SUPFAM" id="SSF75625">
    <property type="entry name" value="YebC-like"/>
    <property type="match status" value="1"/>
</dbReference>
<dbReference type="InterPro" id="IPR002876">
    <property type="entry name" value="Transcrip_reg_TACO1-like"/>
</dbReference>
<organism evidence="6 7">
    <name type="scientific">Candidatus Magasanikbacteria bacterium CG10_big_fil_rev_8_21_14_0_10_43_6</name>
    <dbReference type="NCBI Taxonomy" id="1974650"/>
    <lineage>
        <taxon>Bacteria</taxon>
        <taxon>Candidatus Magasanikiibacteriota</taxon>
    </lineage>
</organism>
<dbReference type="InterPro" id="IPR029072">
    <property type="entry name" value="YebC-like"/>
</dbReference>
<comment type="caution">
    <text evidence="6">The sequence shown here is derived from an EMBL/GenBank/DDBJ whole genome shotgun (WGS) entry which is preliminary data.</text>
</comment>
<evidence type="ECO:0000256" key="3">
    <source>
        <dbReference type="ARBA" id="ARBA00023163"/>
    </source>
</evidence>
<dbReference type="InterPro" id="IPR049083">
    <property type="entry name" value="TACO1_YebC_N"/>
</dbReference>
<feature type="domain" description="TACO1/YebC-like second and third" evidence="4">
    <location>
        <begin position="83"/>
        <end position="133"/>
    </location>
</feature>
<proteinExistence type="inferred from homology"/>
<dbReference type="GO" id="GO:0003677">
    <property type="term" value="F:DNA binding"/>
    <property type="evidence" value="ECO:0007669"/>
    <property type="project" value="UniProtKB-KW"/>
</dbReference>
<evidence type="ECO:0000256" key="1">
    <source>
        <dbReference type="ARBA" id="ARBA00008724"/>
    </source>
</evidence>
<keyword evidence="2" id="KW-0805">Transcription regulation</keyword>
<dbReference type="Gene3D" id="1.10.10.200">
    <property type="match status" value="1"/>
</dbReference>
<protein>
    <submittedName>
        <fullName evidence="6">YebC/PmpR family DNA-binding transcriptional regulator</fullName>
    </submittedName>
</protein>